<dbReference type="Gene3D" id="3.90.550.10">
    <property type="entry name" value="Spore Coat Polysaccharide Biosynthesis Protein SpsA, Chain A"/>
    <property type="match status" value="1"/>
</dbReference>
<dbReference type="PANTHER" id="PTHR43685:SF11">
    <property type="entry name" value="GLYCOSYLTRANSFERASE TAGX-RELATED"/>
    <property type="match status" value="1"/>
</dbReference>
<protein>
    <submittedName>
        <fullName evidence="2">Glycosyltransferase</fullName>
        <ecNumber evidence="2">2.4.-.-</ecNumber>
    </submittedName>
</protein>
<dbReference type="InterPro" id="IPR050834">
    <property type="entry name" value="Glycosyltransf_2"/>
</dbReference>
<dbReference type="Pfam" id="PF00535">
    <property type="entry name" value="Glycos_transf_2"/>
    <property type="match status" value="1"/>
</dbReference>
<dbReference type="Proteomes" id="UP001149140">
    <property type="component" value="Unassembled WGS sequence"/>
</dbReference>
<comment type="caution">
    <text evidence="2">The sequence shown here is derived from an EMBL/GenBank/DDBJ whole genome shotgun (WGS) entry which is preliminary data.</text>
</comment>
<dbReference type="EMBL" id="JAPDOD010000028">
    <property type="protein sequence ID" value="MDA0163869.1"/>
    <property type="molecule type" value="Genomic_DNA"/>
</dbReference>
<dbReference type="EC" id="2.4.-.-" evidence="2"/>
<keyword evidence="2" id="KW-0808">Transferase</keyword>
<reference evidence="2" key="1">
    <citation type="submission" date="2022-10" db="EMBL/GenBank/DDBJ databases">
        <title>The WGS of Solirubrobacter ginsenosidimutans DSM 21036.</title>
        <authorList>
            <person name="Jiang Z."/>
        </authorList>
    </citation>
    <scope>NUCLEOTIDE SEQUENCE</scope>
    <source>
        <strain evidence="2">DSM 21036</strain>
    </source>
</reference>
<dbReference type="SUPFAM" id="SSF53448">
    <property type="entry name" value="Nucleotide-diphospho-sugar transferases"/>
    <property type="match status" value="1"/>
</dbReference>
<evidence type="ECO:0000259" key="1">
    <source>
        <dbReference type="Pfam" id="PF00535"/>
    </source>
</evidence>
<dbReference type="PANTHER" id="PTHR43685">
    <property type="entry name" value="GLYCOSYLTRANSFERASE"/>
    <property type="match status" value="1"/>
</dbReference>
<keyword evidence="3" id="KW-1185">Reference proteome</keyword>
<sequence>MAPRPRISVVVPVFNGARDLGGCLESIRVALTRVPRSRIEVIVCDNWSTDASREIAERAGLSCDYRIMRPAQHEPNRTRNWRAGLAQARADWMMMLHADDVLAPGGLAALLRAIERPEAERATLIGGRHRTFREPGEPDGGLHPYWPATSLLPGSLLVRSVLPLHCPFVPFLLMRRKAYEAVDGLDERWELVQDWELWMRLLGRGDVLFVPDEIGWWRVHPTSPRYREINAREHVELARRVAPRALPVALARAAVHLDGLDADTPWLNGDRLPTVDAANASLRRTLRLVSARLYALRAVGVVRRVL</sequence>
<evidence type="ECO:0000313" key="3">
    <source>
        <dbReference type="Proteomes" id="UP001149140"/>
    </source>
</evidence>
<accession>A0A9X3MWA7</accession>
<dbReference type="InterPro" id="IPR029044">
    <property type="entry name" value="Nucleotide-diphossugar_trans"/>
</dbReference>
<evidence type="ECO:0000313" key="2">
    <source>
        <dbReference type="EMBL" id="MDA0163869.1"/>
    </source>
</evidence>
<dbReference type="GO" id="GO:0016757">
    <property type="term" value="F:glycosyltransferase activity"/>
    <property type="evidence" value="ECO:0007669"/>
    <property type="project" value="UniProtKB-KW"/>
</dbReference>
<name>A0A9X3MWA7_9ACTN</name>
<dbReference type="AlphaFoldDB" id="A0A9X3MWA7"/>
<proteinExistence type="predicted"/>
<gene>
    <name evidence="2" type="ORF">OM076_26600</name>
</gene>
<keyword evidence="2" id="KW-0328">Glycosyltransferase</keyword>
<dbReference type="RefSeq" id="WP_270043116.1">
    <property type="nucleotide sequence ID" value="NZ_JAPDOD010000028.1"/>
</dbReference>
<dbReference type="InterPro" id="IPR001173">
    <property type="entry name" value="Glyco_trans_2-like"/>
</dbReference>
<feature type="domain" description="Glycosyltransferase 2-like" evidence="1">
    <location>
        <begin position="8"/>
        <end position="143"/>
    </location>
</feature>
<organism evidence="2 3">
    <name type="scientific">Solirubrobacter ginsenosidimutans</name>
    <dbReference type="NCBI Taxonomy" id="490573"/>
    <lineage>
        <taxon>Bacteria</taxon>
        <taxon>Bacillati</taxon>
        <taxon>Actinomycetota</taxon>
        <taxon>Thermoleophilia</taxon>
        <taxon>Solirubrobacterales</taxon>
        <taxon>Solirubrobacteraceae</taxon>
        <taxon>Solirubrobacter</taxon>
    </lineage>
</organism>